<keyword evidence="2" id="KW-1185">Reference proteome</keyword>
<evidence type="ECO:0000313" key="2">
    <source>
        <dbReference type="Proteomes" id="UP000295818"/>
    </source>
</evidence>
<dbReference type="EMBL" id="SLWM01000019">
    <property type="protein sequence ID" value="TCO15012.1"/>
    <property type="molecule type" value="Genomic_DNA"/>
</dbReference>
<gene>
    <name evidence="1" type="ORF">EV644_119125</name>
</gene>
<protein>
    <submittedName>
        <fullName evidence="1">Uncharacterized protein</fullName>
    </submittedName>
</protein>
<organism evidence="1 2">
    <name type="scientific">Kribbella orskensis</name>
    <dbReference type="NCBI Taxonomy" id="2512216"/>
    <lineage>
        <taxon>Bacteria</taxon>
        <taxon>Bacillati</taxon>
        <taxon>Actinomycetota</taxon>
        <taxon>Actinomycetes</taxon>
        <taxon>Propionibacteriales</taxon>
        <taxon>Kribbellaceae</taxon>
        <taxon>Kribbella</taxon>
    </lineage>
</organism>
<proteinExistence type="predicted"/>
<reference evidence="1 2" key="1">
    <citation type="journal article" date="2015" name="Stand. Genomic Sci.">
        <title>Genomic Encyclopedia of Bacterial and Archaeal Type Strains, Phase III: the genomes of soil and plant-associated and newly described type strains.</title>
        <authorList>
            <person name="Whitman W.B."/>
            <person name="Woyke T."/>
            <person name="Klenk H.P."/>
            <person name="Zhou Y."/>
            <person name="Lilburn T.G."/>
            <person name="Beck B.J."/>
            <person name="De Vos P."/>
            <person name="Vandamme P."/>
            <person name="Eisen J.A."/>
            <person name="Garrity G."/>
            <person name="Hugenholtz P."/>
            <person name="Kyrpides N.C."/>
        </authorList>
    </citation>
    <scope>NUCLEOTIDE SEQUENCE [LARGE SCALE GENOMIC DNA]</scope>
    <source>
        <strain evidence="1 2">VKM Ac-2538</strain>
    </source>
</reference>
<evidence type="ECO:0000313" key="1">
    <source>
        <dbReference type="EMBL" id="TCO15012.1"/>
    </source>
</evidence>
<accession>A0ABY2BBL0</accession>
<sequence length="59" mass="6361">MDVYHANIKIGTVSLAATTTQRKVTYLPITPFRTGAVKIVSTSTARAVIDGVAFLRQNP</sequence>
<dbReference type="Proteomes" id="UP000295818">
    <property type="component" value="Unassembled WGS sequence"/>
</dbReference>
<comment type="caution">
    <text evidence="1">The sequence shown here is derived from an EMBL/GenBank/DDBJ whole genome shotgun (WGS) entry which is preliminary data.</text>
</comment>
<dbReference type="RefSeq" id="WP_132193711.1">
    <property type="nucleotide sequence ID" value="NZ_SLWM01000019.1"/>
</dbReference>
<name>A0ABY2BBL0_9ACTN</name>